<proteinExistence type="predicted"/>
<protein>
    <submittedName>
        <fullName evidence="2">Uncharacterized protein</fullName>
    </submittedName>
</protein>
<reference evidence="2" key="1">
    <citation type="journal article" date="2011" name="Genome Biol.">
        <title>The draft genome of the carcinogenic human liver fluke Clonorchis sinensis.</title>
        <authorList>
            <person name="Wang X."/>
            <person name="Chen W."/>
            <person name="Huang Y."/>
            <person name="Sun J."/>
            <person name="Men J."/>
            <person name="Liu H."/>
            <person name="Luo F."/>
            <person name="Guo L."/>
            <person name="Lv X."/>
            <person name="Deng C."/>
            <person name="Zhou C."/>
            <person name="Fan Y."/>
            <person name="Li X."/>
            <person name="Huang L."/>
            <person name="Hu Y."/>
            <person name="Liang C."/>
            <person name="Hu X."/>
            <person name="Xu J."/>
            <person name="Yu X."/>
        </authorList>
    </citation>
    <scope>NUCLEOTIDE SEQUENCE [LARGE SCALE GENOMIC DNA]</scope>
    <source>
        <strain evidence="2">Henan</strain>
    </source>
</reference>
<accession>G7YWW7</accession>
<feature type="region of interest" description="Disordered" evidence="1">
    <location>
        <begin position="304"/>
        <end position="326"/>
    </location>
</feature>
<dbReference type="Proteomes" id="UP000008909">
    <property type="component" value="Unassembled WGS sequence"/>
</dbReference>
<name>G7YWW7_CLOSI</name>
<dbReference type="AlphaFoldDB" id="G7YWW7"/>
<reference key="2">
    <citation type="submission" date="2011-10" db="EMBL/GenBank/DDBJ databases">
        <title>The genome and transcriptome sequence of Clonorchis sinensis provide insights into the carcinogenic liver fluke.</title>
        <authorList>
            <person name="Wang X."/>
            <person name="Huang Y."/>
            <person name="Chen W."/>
            <person name="Liu H."/>
            <person name="Guo L."/>
            <person name="Chen Y."/>
            <person name="Luo F."/>
            <person name="Zhou W."/>
            <person name="Sun J."/>
            <person name="Mao Q."/>
            <person name="Liang P."/>
            <person name="Zhou C."/>
            <person name="Tian Y."/>
            <person name="Men J."/>
            <person name="Lv X."/>
            <person name="Huang L."/>
            <person name="Zhou J."/>
            <person name="Hu Y."/>
            <person name="Li R."/>
            <person name="Zhang F."/>
            <person name="Lei H."/>
            <person name="Li X."/>
            <person name="Hu X."/>
            <person name="Liang C."/>
            <person name="Xu J."/>
            <person name="Wu Z."/>
            <person name="Yu X."/>
        </authorList>
    </citation>
    <scope>NUCLEOTIDE SEQUENCE</scope>
    <source>
        <strain>Henan</strain>
    </source>
</reference>
<keyword evidence="3" id="KW-1185">Reference proteome</keyword>
<organism evidence="2 3">
    <name type="scientific">Clonorchis sinensis</name>
    <name type="common">Chinese liver fluke</name>
    <dbReference type="NCBI Taxonomy" id="79923"/>
    <lineage>
        <taxon>Eukaryota</taxon>
        <taxon>Metazoa</taxon>
        <taxon>Spiralia</taxon>
        <taxon>Lophotrochozoa</taxon>
        <taxon>Platyhelminthes</taxon>
        <taxon>Trematoda</taxon>
        <taxon>Digenea</taxon>
        <taxon>Opisthorchiida</taxon>
        <taxon>Opisthorchiata</taxon>
        <taxon>Opisthorchiidae</taxon>
        <taxon>Clonorchis</taxon>
    </lineage>
</organism>
<evidence type="ECO:0000313" key="3">
    <source>
        <dbReference type="Proteomes" id="UP000008909"/>
    </source>
</evidence>
<feature type="non-terminal residue" evidence="2">
    <location>
        <position position="1"/>
    </location>
</feature>
<sequence length="326" mass="37538">ITKEDLDLSMRYLKKQRYRLQRRVVPLLQDGEKTMEAHHAFMHFHSVVLKDMVGTFDQKKPVNGLFIPMFNRRGDDTDVELSEWYLDCVATGHKYWKLKKSSTRFLTVMTGQLVGRKQQKRLTHERHPAFTGVVRTDETWNKKSRIYLAPNDRDAVTEKLRITNKNLLKRLDSIKQFLKEHARSNVMIQAVDFEEQQIQVTQASMRMSELENLIAVRKVVAARLTLSLEKMKASRSNHYSGKNTIFVINLLFTIVIDISVEIATNNTEDYGAVRNGGYDLMLALVTRRNPSSKVLTENKSSIGSLYSPASSSDHLENPRLVTTPRV</sequence>
<gene>
    <name evidence="2" type="ORF">CLF_112742</name>
</gene>
<dbReference type="EMBL" id="DF144755">
    <property type="protein sequence ID" value="GAA57447.1"/>
    <property type="molecule type" value="Genomic_DNA"/>
</dbReference>
<evidence type="ECO:0000256" key="1">
    <source>
        <dbReference type="SAM" id="MobiDB-lite"/>
    </source>
</evidence>
<evidence type="ECO:0000313" key="2">
    <source>
        <dbReference type="EMBL" id="GAA57447.1"/>
    </source>
</evidence>